<gene>
    <name evidence="1" type="ORF">QBC38DRAFT_342709</name>
</gene>
<name>A0AAN7BHA2_9PEZI</name>
<protein>
    <submittedName>
        <fullName evidence="1">Uncharacterized protein</fullName>
    </submittedName>
</protein>
<reference evidence="1" key="1">
    <citation type="journal article" date="2023" name="Mol. Phylogenet. Evol.">
        <title>Genome-scale phylogeny and comparative genomics of the fungal order Sordariales.</title>
        <authorList>
            <person name="Hensen N."/>
            <person name="Bonometti L."/>
            <person name="Westerberg I."/>
            <person name="Brannstrom I.O."/>
            <person name="Guillou S."/>
            <person name="Cros-Aarteil S."/>
            <person name="Calhoun S."/>
            <person name="Haridas S."/>
            <person name="Kuo A."/>
            <person name="Mondo S."/>
            <person name="Pangilinan J."/>
            <person name="Riley R."/>
            <person name="LaButti K."/>
            <person name="Andreopoulos B."/>
            <person name="Lipzen A."/>
            <person name="Chen C."/>
            <person name="Yan M."/>
            <person name="Daum C."/>
            <person name="Ng V."/>
            <person name="Clum A."/>
            <person name="Steindorff A."/>
            <person name="Ohm R.A."/>
            <person name="Martin F."/>
            <person name="Silar P."/>
            <person name="Natvig D.O."/>
            <person name="Lalanne C."/>
            <person name="Gautier V."/>
            <person name="Ament-Velasquez S.L."/>
            <person name="Kruys A."/>
            <person name="Hutchinson M.I."/>
            <person name="Powell A.J."/>
            <person name="Barry K."/>
            <person name="Miller A.N."/>
            <person name="Grigoriev I.V."/>
            <person name="Debuchy R."/>
            <person name="Gladieux P."/>
            <person name="Hiltunen Thoren M."/>
            <person name="Johannesson H."/>
        </authorList>
    </citation>
    <scope>NUCLEOTIDE SEQUENCE</scope>
    <source>
        <strain evidence="1">CBS 990.96</strain>
    </source>
</reference>
<proteinExistence type="predicted"/>
<accession>A0AAN7BHA2</accession>
<dbReference type="AlphaFoldDB" id="A0AAN7BHA2"/>
<sequence length="55" mass="6460">QRAQAANRFWRIVKYAKTVEPPGSSYNYPALVGLTFEYARSQESRDRFLKAFFRA</sequence>
<dbReference type="EMBL" id="MU865433">
    <property type="protein sequence ID" value="KAK4223242.1"/>
    <property type="molecule type" value="Genomic_DNA"/>
</dbReference>
<dbReference type="Proteomes" id="UP001301958">
    <property type="component" value="Unassembled WGS sequence"/>
</dbReference>
<keyword evidence="2" id="KW-1185">Reference proteome</keyword>
<comment type="caution">
    <text evidence="1">The sequence shown here is derived from an EMBL/GenBank/DDBJ whole genome shotgun (WGS) entry which is preliminary data.</text>
</comment>
<evidence type="ECO:0000313" key="2">
    <source>
        <dbReference type="Proteomes" id="UP001301958"/>
    </source>
</evidence>
<evidence type="ECO:0000313" key="1">
    <source>
        <dbReference type="EMBL" id="KAK4223242.1"/>
    </source>
</evidence>
<feature type="non-terminal residue" evidence="1">
    <location>
        <position position="55"/>
    </location>
</feature>
<organism evidence="1 2">
    <name type="scientific">Podospora fimiseda</name>
    <dbReference type="NCBI Taxonomy" id="252190"/>
    <lineage>
        <taxon>Eukaryota</taxon>
        <taxon>Fungi</taxon>
        <taxon>Dikarya</taxon>
        <taxon>Ascomycota</taxon>
        <taxon>Pezizomycotina</taxon>
        <taxon>Sordariomycetes</taxon>
        <taxon>Sordariomycetidae</taxon>
        <taxon>Sordariales</taxon>
        <taxon>Podosporaceae</taxon>
        <taxon>Podospora</taxon>
    </lineage>
</organism>
<reference evidence="1" key="2">
    <citation type="submission" date="2023-05" db="EMBL/GenBank/DDBJ databases">
        <authorList>
            <consortium name="Lawrence Berkeley National Laboratory"/>
            <person name="Steindorff A."/>
            <person name="Hensen N."/>
            <person name="Bonometti L."/>
            <person name="Westerberg I."/>
            <person name="Brannstrom I.O."/>
            <person name="Guillou S."/>
            <person name="Cros-Aarteil S."/>
            <person name="Calhoun S."/>
            <person name="Haridas S."/>
            <person name="Kuo A."/>
            <person name="Mondo S."/>
            <person name="Pangilinan J."/>
            <person name="Riley R."/>
            <person name="Labutti K."/>
            <person name="Andreopoulos B."/>
            <person name="Lipzen A."/>
            <person name="Chen C."/>
            <person name="Yanf M."/>
            <person name="Daum C."/>
            <person name="Ng V."/>
            <person name="Clum A."/>
            <person name="Ohm R."/>
            <person name="Martin F."/>
            <person name="Silar P."/>
            <person name="Natvig D."/>
            <person name="Lalanne C."/>
            <person name="Gautier V."/>
            <person name="Ament-Velasquez S.L."/>
            <person name="Kruys A."/>
            <person name="Hutchinson M.I."/>
            <person name="Powell A.J."/>
            <person name="Barry K."/>
            <person name="Miller A.N."/>
            <person name="Grigoriev I.V."/>
            <person name="Debuchy R."/>
            <person name="Gladieux P."/>
            <person name="Thoren M.H."/>
            <person name="Johannesson H."/>
        </authorList>
    </citation>
    <scope>NUCLEOTIDE SEQUENCE</scope>
    <source>
        <strain evidence="1">CBS 990.96</strain>
    </source>
</reference>
<feature type="non-terminal residue" evidence="1">
    <location>
        <position position="1"/>
    </location>
</feature>